<dbReference type="Gene3D" id="3.40.710.10">
    <property type="entry name" value="DD-peptidase/beta-lactamase superfamily"/>
    <property type="match status" value="1"/>
</dbReference>
<dbReference type="PANTHER" id="PTHR46825:SF9">
    <property type="entry name" value="BETA-LACTAMASE-RELATED DOMAIN-CONTAINING PROTEIN"/>
    <property type="match status" value="1"/>
</dbReference>
<evidence type="ECO:0000256" key="1">
    <source>
        <dbReference type="ARBA" id="ARBA00038215"/>
    </source>
</evidence>
<evidence type="ECO:0000313" key="4">
    <source>
        <dbReference type="EMBL" id="CAI6342508.1"/>
    </source>
</evidence>
<proteinExistence type="inferred from homology"/>
<dbReference type="Pfam" id="PF17660">
    <property type="entry name" value="BTRD1"/>
    <property type="match status" value="3"/>
</dbReference>
<comment type="similarity">
    <text evidence="1">Belongs to the peptidase S12 family.</text>
</comment>
<dbReference type="OrthoDB" id="5946976at2759"/>
<keyword evidence="2" id="KW-0732">Signal</keyword>
<dbReference type="Pfam" id="PF00144">
    <property type="entry name" value="Beta-lactamase"/>
    <property type="match status" value="1"/>
</dbReference>
<dbReference type="PANTHER" id="PTHR46825">
    <property type="entry name" value="D-ALANYL-D-ALANINE-CARBOXYPEPTIDASE/ENDOPEPTIDASE AMPH"/>
    <property type="match status" value="1"/>
</dbReference>
<dbReference type="SUPFAM" id="SSF56601">
    <property type="entry name" value="beta-lactamase/transpeptidase-like"/>
    <property type="match status" value="1"/>
</dbReference>
<dbReference type="AlphaFoldDB" id="A0A9W4UY08"/>
<keyword evidence="5" id="KW-1185">Reference proteome</keyword>
<dbReference type="InterPro" id="IPR001466">
    <property type="entry name" value="Beta-lactam-related"/>
</dbReference>
<comment type="caution">
    <text evidence="4">The sequence shown here is derived from an EMBL/GenBank/DDBJ whole genome shotgun (WGS) entry which is preliminary data.</text>
</comment>
<feature type="signal peptide" evidence="2">
    <location>
        <begin position="1"/>
        <end position="23"/>
    </location>
</feature>
<gene>
    <name evidence="4" type="ORF">PDIGIT_LOCUS15715</name>
</gene>
<dbReference type="Proteomes" id="UP001152607">
    <property type="component" value="Unassembled WGS sequence"/>
</dbReference>
<feature type="domain" description="Beta-lactamase-related" evidence="3">
    <location>
        <begin position="314"/>
        <end position="596"/>
    </location>
</feature>
<protein>
    <recommendedName>
        <fullName evidence="3">Beta-lactamase-related domain-containing protein</fullName>
    </recommendedName>
</protein>
<evidence type="ECO:0000313" key="5">
    <source>
        <dbReference type="Proteomes" id="UP001152607"/>
    </source>
</evidence>
<evidence type="ECO:0000256" key="2">
    <source>
        <dbReference type="SAM" id="SignalP"/>
    </source>
</evidence>
<dbReference type="InterPro" id="IPR050491">
    <property type="entry name" value="AmpC-like"/>
</dbReference>
<name>A0A9W4UY08_9PLEO</name>
<dbReference type="EMBL" id="CAOQHR010000013">
    <property type="protein sequence ID" value="CAI6342508.1"/>
    <property type="molecule type" value="Genomic_DNA"/>
</dbReference>
<reference evidence="4" key="1">
    <citation type="submission" date="2023-01" db="EMBL/GenBank/DDBJ databases">
        <authorList>
            <person name="Van Ghelder C."/>
            <person name="Rancurel C."/>
        </authorList>
    </citation>
    <scope>NUCLEOTIDE SEQUENCE</scope>
    <source>
        <strain evidence="4">CNCM I-4278</strain>
    </source>
</reference>
<organism evidence="4 5">
    <name type="scientific">Periconia digitata</name>
    <dbReference type="NCBI Taxonomy" id="1303443"/>
    <lineage>
        <taxon>Eukaryota</taxon>
        <taxon>Fungi</taxon>
        <taxon>Dikarya</taxon>
        <taxon>Ascomycota</taxon>
        <taxon>Pezizomycotina</taxon>
        <taxon>Dothideomycetes</taxon>
        <taxon>Pleosporomycetidae</taxon>
        <taxon>Pleosporales</taxon>
        <taxon>Massarineae</taxon>
        <taxon>Periconiaceae</taxon>
        <taxon>Periconia</taxon>
    </lineage>
</organism>
<feature type="chain" id="PRO_5040965627" description="Beta-lactamase-related domain-containing protein" evidence="2">
    <location>
        <begin position="24"/>
        <end position="637"/>
    </location>
</feature>
<dbReference type="InterPro" id="IPR012338">
    <property type="entry name" value="Beta-lactam/transpept-like"/>
</dbReference>
<accession>A0A9W4UY08</accession>
<evidence type="ECO:0000259" key="3">
    <source>
        <dbReference type="Pfam" id="PF00144"/>
    </source>
</evidence>
<dbReference type="InterPro" id="IPR049511">
    <property type="entry name" value="PGH-like_rpt"/>
</dbReference>
<sequence>MFSPRSFLYIFNCFLSLFSLVNSLHIGARAEKRNAIGPTTYFGVSSAEHEEKSTALKAGGYRPLSLSLYGSPSEAKYAAVWIQEEGASFETIHSADKATFDAWVQTWKSKGYVSTHVSAIGASENAAYAGVMELQNVTNWIQECDMDSPYALANATGGIDMLIKGVSMYGTRVNPRYCILGHENIENQQQTVFYQTINLQNNYAEVYAAETLKRHWRPTFLDIFVDGTITPMFDDTTVGKWVAEVDLSEAQLKTKIMEQEARGLSPVHLQGGGDSSNIRYAVIFAERSSPLPRNWHANGEVTGFSDNAGVTSALDDVMRSFMRTNGVRQAQVAASINGTIIAERAYTWAEEDRAIVQTDDKFLLASVSKMFTHAATQRLIDDGLLNKSTAVFPLLGIKPADERSNDITVQNLLYHTAGYDRSVSTDPGFNFVTVARSMNMSTPATLRDVIDYVAARPLDYTPGWQTIYSNFGTMLLSYVLTNLTGVAYTDYLKENVLNGLEAELYETASEKHANDAIVQETKHMGFNPLQPMSDATVHSVHGGDGAIKEETVGAFALKASASTIAKFIGSNAVWGIGGREAYANRDGTTAGARTFATSMETIDWSLTLNTREYKSEDEWSQLVWTDVPGVWQKFRTL</sequence>